<dbReference type="OrthoDB" id="1879366at2759"/>
<dbReference type="InterPro" id="IPR036291">
    <property type="entry name" value="NAD(P)-bd_dom_sf"/>
</dbReference>
<accession>A0A8H7E6X6</accession>
<dbReference type="InterPro" id="IPR011032">
    <property type="entry name" value="GroES-like_sf"/>
</dbReference>
<dbReference type="Gene3D" id="3.90.180.10">
    <property type="entry name" value="Medium-chain alcohol dehydrogenases, catalytic domain"/>
    <property type="match status" value="1"/>
</dbReference>
<evidence type="ECO:0000256" key="2">
    <source>
        <dbReference type="ARBA" id="ARBA00008072"/>
    </source>
</evidence>
<name>A0A8H7E6X6_9EURO</name>
<dbReference type="Proteomes" id="UP000606974">
    <property type="component" value="Unassembled WGS sequence"/>
</dbReference>
<evidence type="ECO:0000313" key="8">
    <source>
        <dbReference type="EMBL" id="KAF7512664.1"/>
    </source>
</evidence>
<dbReference type="SUPFAM" id="SSF50129">
    <property type="entry name" value="GroES-like"/>
    <property type="match status" value="1"/>
</dbReference>
<keyword evidence="6" id="KW-0520">NAD</keyword>
<feature type="domain" description="Alcohol dehydrogenase-like N-terminal" evidence="7">
    <location>
        <begin position="2"/>
        <end position="84"/>
    </location>
</feature>
<keyword evidence="9" id="KW-1185">Reference proteome</keyword>
<protein>
    <recommendedName>
        <fullName evidence="7">Alcohol dehydrogenase-like N-terminal domain-containing protein</fullName>
    </recommendedName>
</protein>
<dbReference type="PANTHER" id="PTHR42940:SF3">
    <property type="entry name" value="ALCOHOL DEHYDROGENASE 1-RELATED"/>
    <property type="match status" value="1"/>
</dbReference>
<comment type="caution">
    <text evidence="8">The sequence shown here is derived from an EMBL/GenBank/DDBJ whole genome shotgun (WGS) entry which is preliminary data.</text>
</comment>
<evidence type="ECO:0000256" key="4">
    <source>
        <dbReference type="ARBA" id="ARBA00022833"/>
    </source>
</evidence>
<dbReference type="PANTHER" id="PTHR42940">
    <property type="entry name" value="ALCOHOL DEHYDROGENASE 1-RELATED"/>
    <property type="match status" value="1"/>
</dbReference>
<dbReference type="Gene3D" id="3.40.50.720">
    <property type="entry name" value="NAD(P)-binding Rossmann-like Domain"/>
    <property type="match status" value="1"/>
</dbReference>
<reference evidence="8" key="1">
    <citation type="submission" date="2020-02" db="EMBL/GenBank/DDBJ databases">
        <authorList>
            <person name="Palmer J.M."/>
        </authorList>
    </citation>
    <scope>NUCLEOTIDE SEQUENCE</scope>
    <source>
        <strain evidence="8">EPUS1.4</strain>
        <tissue evidence="8">Thallus</tissue>
    </source>
</reference>
<dbReference type="GO" id="GO:0005737">
    <property type="term" value="C:cytoplasm"/>
    <property type="evidence" value="ECO:0007669"/>
    <property type="project" value="TreeGrafter"/>
</dbReference>
<dbReference type="Pfam" id="PF08240">
    <property type="entry name" value="ADH_N"/>
    <property type="match status" value="1"/>
</dbReference>
<evidence type="ECO:0000313" key="9">
    <source>
        <dbReference type="Proteomes" id="UP000606974"/>
    </source>
</evidence>
<evidence type="ECO:0000256" key="5">
    <source>
        <dbReference type="ARBA" id="ARBA00023002"/>
    </source>
</evidence>
<comment type="cofactor">
    <cofactor evidence="1">
        <name>Zn(2+)</name>
        <dbReference type="ChEBI" id="CHEBI:29105"/>
    </cofactor>
</comment>
<dbReference type="EMBL" id="JAACFV010000011">
    <property type="protein sequence ID" value="KAF7512664.1"/>
    <property type="molecule type" value="Genomic_DNA"/>
</dbReference>
<dbReference type="SUPFAM" id="SSF51735">
    <property type="entry name" value="NAD(P)-binding Rossmann-fold domains"/>
    <property type="match status" value="1"/>
</dbReference>
<dbReference type="PROSITE" id="PS00059">
    <property type="entry name" value="ADH_ZINC"/>
    <property type="match status" value="1"/>
</dbReference>
<evidence type="ECO:0000256" key="6">
    <source>
        <dbReference type="ARBA" id="ARBA00023027"/>
    </source>
</evidence>
<keyword evidence="4" id="KW-0862">Zinc</keyword>
<organism evidence="8 9">
    <name type="scientific">Endocarpon pusillum</name>
    <dbReference type="NCBI Taxonomy" id="364733"/>
    <lineage>
        <taxon>Eukaryota</taxon>
        <taxon>Fungi</taxon>
        <taxon>Dikarya</taxon>
        <taxon>Ascomycota</taxon>
        <taxon>Pezizomycotina</taxon>
        <taxon>Eurotiomycetes</taxon>
        <taxon>Chaetothyriomycetidae</taxon>
        <taxon>Verrucariales</taxon>
        <taxon>Verrucariaceae</taxon>
        <taxon>Endocarpon</taxon>
    </lineage>
</organism>
<dbReference type="InterPro" id="IPR013154">
    <property type="entry name" value="ADH-like_N"/>
</dbReference>
<evidence type="ECO:0000256" key="3">
    <source>
        <dbReference type="ARBA" id="ARBA00022723"/>
    </source>
</evidence>
<evidence type="ECO:0000256" key="1">
    <source>
        <dbReference type="ARBA" id="ARBA00001947"/>
    </source>
</evidence>
<evidence type="ECO:0000259" key="7">
    <source>
        <dbReference type="Pfam" id="PF08240"/>
    </source>
</evidence>
<comment type="similarity">
    <text evidence="2">Belongs to the zinc-containing alcohol dehydrogenase family.</text>
</comment>
<proteinExistence type="inferred from homology"/>
<dbReference type="GO" id="GO:0008270">
    <property type="term" value="F:zinc ion binding"/>
    <property type="evidence" value="ECO:0007669"/>
    <property type="project" value="InterPro"/>
</dbReference>
<sequence>MVTGQYRPSCPLAGGHEGAGIVIARGELVDDDVCKIGEAVGVTWLNGSCLACDFCQQAGEPLCLKPTLSGYSVDGTFQQYCMGKTMGLQAIAIDSGDEKKMREDMGATSFIHFAKTKNINEDVRKATRDGIGPHAAILVGVNEKPFQQAAEYDRPRGCVVVIGLRSSL</sequence>
<gene>
    <name evidence="8" type="ORF">GJ744_000925</name>
</gene>
<keyword evidence="5" id="KW-0560">Oxidoreductase</keyword>
<keyword evidence="3" id="KW-0479">Metal-binding</keyword>
<dbReference type="InterPro" id="IPR002328">
    <property type="entry name" value="ADH_Zn_CS"/>
</dbReference>
<dbReference type="GO" id="GO:0004022">
    <property type="term" value="F:alcohol dehydrogenase (NAD+) activity"/>
    <property type="evidence" value="ECO:0007669"/>
    <property type="project" value="UniProtKB-EC"/>
</dbReference>
<dbReference type="AlphaFoldDB" id="A0A8H7E6X6"/>